<keyword evidence="2" id="KW-0812">Transmembrane</keyword>
<feature type="region of interest" description="Disordered" evidence="1">
    <location>
        <begin position="46"/>
        <end position="77"/>
    </location>
</feature>
<gene>
    <name evidence="3" type="ORF">BU23DRAFT_651899</name>
</gene>
<proteinExistence type="predicted"/>
<evidence type="ECO:0000313" key="3">
    <source>
        <dbReference type="EMBL" id="KAF1969708.1"/>
    </source>
</evidence>
<feature type="region of interest" description="Disordered" evidence="1">
    <location>
        <begin position="109"/>
        <end position="129"/>
    </location>
</feature>
<keyword evidence="2" id="KW-1133">Transmembrane helix</keyword>
<evidence type="ECO:0000313" key="4">
    <source>
        <dbReference type="Proteomes" id="UP000800036"/>
    </source>
</evidence>
<keyword evidence="4" id="KW-1185">Reference proteome</keyword>
<accession>A0A6A5UYJ1</accession>
<organism evidence="3 4">
    <name type="scientific">Bimuria novae-zelandiae CBS 107.79</name>
    <dbReference type="NCBI Taxonomy" id="1447943"/>
    <lineage>
        <taxon>Eukaryota</taxon>
        <taxon>Fungi</taxon>
        <taxon>Dikarya</taxon>
        <taxon>Ascomycota</taxon>
        <taxon>Pezizomycotina</taxon>
        <taxon>Dothideomycetes</taxon>
        <taxon>Pleosporomycetidae</taxon>
        <taxon>Pleosporales</taxon>
        <taxon>Massarineae</taxon>
        <taxon>Didymosphaeriaceae</taxon>
        <taxon>Bimuria</taxon>
    </lineage>
</organism>
<feature type="transmembrane region" description="Helical" evidence="2">
    <location>
        <begin position="205"/>
        <end position="227"/>
    </location>
</feature>
<name>A0A6A5UYJ1_9PLEO</name>
<feature type="region of interest" description="Disordered" evidence="1">
    <location>
        <begin position="173"/>
        <end position="195"/>
    </location>
</feature>
<evidence type="ECO:0000256" key="1">
    <source>
        <dbReference type="SAM" id="MobiDB-lite"/>
    </source>
</evidence>
<protein>
    <submittedName>
        <fullName evidence="3">Uncharacterized protein</fullName>
    </submittedName>
</protein>
<sequence>MSPGINRGRRPIPLRLISAHGNNNDQDDALQHRAPEAYKLTAEPIITPAGTPSPRSTTFTRPLRPVSSTRSRSSLTAWTTTTTAATIITLAGTPSLRSTIFTRSVLPTRSTSPLTASSTTTTAARSSSPTRTAFVTVVSTLRSPDEERETSPPVTKTIFFSAAPQTVFVTPSSVPVETGLSGDPQADSNRSRPGNPLMLNETAKIFLIVLGSIAGVALLLSLTIVIWKKKQKTKSEVRVLESITEAPDRMNPFLDPPSGNTDYR</sequence>
<dbReference type="AlphaFoldDB" id="A0A6A5UYJ1"/>
<feature type="compositionally biased region" description="Low complexity" evidence="1">
    <location>
        <begin position="52"/>
        <end position="77"/>
    </location>
</feature>
<dbReference type="OrthoDB" id="10621491at2759"/>
<dbReference type="Proteomes" id="UP000800036">
    <property type="component" value="Unassembled WGS sequence"/>
</dbReference>
<reference evidence="3" key="1">
    <citation type="journal article" date="2020" name="Stud. Mycol.">
        <title>101 Dothideomycetes genomes: a test case for predicting lifestyles and emergence of pathogens.</title>
        <authorList>
            <person name="Haridas S."/>
            <person name="Albert R."/>
            <person name="Binder M."/>
            <person name="Bloem J."/>
            <person name="Labutti K."/>
            <person name="Salamov A."/>
            <person name="Andreopoulos B."/>
            <person name="Baker S."/>
            <person name="Barry K."/>
            <person name="Bills G."/>
            <person name="Bluhm B."/>
            <person name="Cannon C."/>
            <person name="Castanera R."/>
            <person name="Culley D."/>
            <person name="Daum C."/>
            <person name="Ezra D."/>
            <person name="Gonzalez J."/>
            <person name="Henrissat B."/>
            <person name="Kuo A."/>
            <person name="Liang C."/>
            <person name="Lipzen A."/>
            <person name="Lutzoni F."/>
            <person name="Magnuson J."/>
            <person name="Mondo S."/>
            <person name="Nolan M."/>
            <person name="Ohm R."/>
            <person name="Pangilinan J."/>
            <person name="Park H.-J."/>
            <person name="Ramirez L."/>
            <person name="Alfaro M."/>
            <person name="Sun H."/>
            <person name="Tritt A."/>
            <person name="Yoshinaga Y."/>
            <person name="Zwiers L.-H."/>
            <person name="Turgeon B."/>
            <person name="Goodwin S."/>
            <person name="Spatafora J."/>
            <person name="Crous P."/>
            <person name="Grigoriev I."/>
        </authorList>
    </citation>
    <scope>NUCLEOTIDE SEQUENCE</scope>
    <source>
        <strain evidence="3">CBS 107.79</strain>
    </source>
</reference>
<evidence type="ECO:0000256" key="2">
    <source>
        <dbReference type="SAM" id="Phobius"/>
    </source>
</evidence>
<dbReference type="EMBL" id="ML976706">
    <property type="protein sequence ID" value="KAF1969708.1"/>
    <property type="molecule type" value="Genomic_DNA"/>
</dbReference>
<keyword evidence="2" id="KW-0472">Membrane</keyword>